<evidence type="ECO:0000313" key="1">
    <source>
        <dbReference type="EMBL" id="KAJ0182880.1"/>
    </source>
</evidence>
<organism evidence="1 2">
    <name type="scientific">Dendrolimus kikuchii</name>
    <dbReference type="NCBI Taxonomy" id="765133"/>
    <lineage>
        <taxon>Eukaryota</taxon>
        <taxon>Metazoa</taxon>
        <taxon>Ecdysozoa</taxon>
        <taxon>Arthropoda</taxon>
        <taxon>Hexapoda</taxon>
        <taxon>Insecta</taxon>
        <taxon>Pterygota</taxon>
        <taxon>Neoptera</taxon>
        <taxon>Endopterygota</taxon>
        <taxon>Lepidoptera</taxon>
        <taxon>Glossata</taxon>
        <taxon>Ditrysia</taxon>
        <taxon>Bombycoidea</taxon>
        <taxon>Lasiocampidae</taxon>
        <taxon>Dendrolimus</taxon>
    </lineage>
</organism>
<protein>
    <submittedName>
        <fullName evidence="1">Uncharacterized protein</fullName>
    </submittedName>
</protein>
<gene>
    <name evidence="1" type="ORF">K1T71_000856</name>
</gene>
<accession>A0ACC1DG46</accession>
<proteinExistence type="predicted"/>
<sequence length="274" mass="31000">MEEYERIFCILVTFVLSSLKNTNAEYNPMVVQYSSNLYINMIVVLEHLPRDAKNAVLFYRAGNDMRNRNLDDNKEQDGTITLKTMKSFSDITDNNSAGESLQLFTHVYFLKNYTPCGGEALIASFVHNRTSEGSDNKCKHNCIDVDKGCIIHMSWGFKCENVEYLNYSSNYLNCLDTLESGTHLIKESNWPLFIGVPAAIIVVLFVLIWCIIKLARKVCKAKRGNNNTLDVAVYSTANEVQYAEIVPLAKRSNNIRGLDNLTPYAEIIGVLEPK</sequence>
<evidence type="ECO:0000313" key="2">
    <source>
        <dbReference type="Proteomes" id="UP000824533"/>
    </source>
</evidence>
<dbReference type="Proteomes" id="UP000824533">
    <property type="component" value="Linkage Group LG02"/>
</dbReference>
<reference evidence="1 2" key="1">
    <citation type="journal article" date="2021" name="Front. Genet.">
        <title>Chromosome-Level Genome Assembly Reveals Significant Gene Expansion in the Toll and IMD Signaling Pathways of Dendrolimus kikuchii.</title>
        <authorList>
            <person name="Zhou J."/>
            <person name="Wu P."/>
            <person name="Xiong Z."/>
            <person name="Liu N."/>
            <person name="Zhao N."/>
            <person name="Ji M."/>
            <person name="Qiu Y."/>
            <person name="Yang B."/>
        </authorList>
    </citation>
    <scope>NUCLEOTIDE SEQUENCE [LARGE SCALE GENOMIC DNA]</scope>
    <source>
        <strain evidence="1">Ann1</strain>
    </source>
</reference>
<name>A0ACC1DG46_9NEOP</name>
<keyword evidence="2" id="KW-1185">Reference proteome</keyword>
<dbReference type="EMBL" id="CM034388">
    <property type="protein sequence ID" value="KAJ0182880.1"/>
    <property type="molecule type" value="Genomic_DNA"/>
</dbReference>
<comment type="caution">
    <text evidence="1">The sequence shown here is derived from an EMBL/GenBank/DDBJ whole genome shotgun (WGS) entry which is preliminary data.</text>
</comment>